<gene>
    <name evidence="24" type="ORF">CL6EHI_006690</name>
</gene>
<keyword evidence="18 20" id="KW-0539">Nucleus</keyword>
<evidence type="ECO:0000256" key="17">
    <source>
        <dbReference type="ARBA" id="ARBA00023125"/>
    </source>
</evidence>
<dbReference type="PRINTS" id="PR00106">
    <property type="entry name" value="DNAPOLB"/>
</dbReference>
<keyword evidence="11" id="KW-0378">Hydrolase</keyword>
<dbReference type="GO" id="GO:0051539">
    <property type="term" value="F:4 iron, 4 sulfur cluster binding"/>
    <property type="evidence" value="ECO:0007669"/>
    <property type="project" value="UniProtKB-KW"/>
</dbReference>
<dbReference type="VEuPathDB" id="AmoebaDB:EHI8A_209580"/>
<dbReference type="CDD" id="cd05533">
    <property type="entry name" value="POLBc_delta"/>
    <property type="match status" value="1"/>
</dbReference>
<dbReference type="AlphaFoldDB" id="A0A5K1U968"/>
<keyword evidence="6 20" id="KW-0548">Nucleotidyltransferase</keyword>
<evidence type="ECO:0000256" key="8">
    <source>
        <dbReference type="ARBA" id="ARBA00022722"/>
    </source>
</evidence>
<evidence type="ECO:0000256" key="14">
    <source>
        <dbReference type="ARBA" id="ARBA00022932"/>
    </source>
</evidence>
<dbReference type="InterPro" id="IPR006134">
    <property type="entry name" value="DNA-dir_DNA_pol_B_multi_dom"/>
</dbReference>
<evidence type="ECO:0000259" key="23">
    <source>
        <dbReference type="Pfam" id="PF14260"/>
    </source>
</evidence>
<dbReference type="FunFam" id="1.10.132.60:FF:000001">
    <property type="entry name" value="DNA polymerase"/>
    <property type="match status" value="1"/>
</dbReference>
<keyword evidence="7 20" id="KW-0235">DNA replication</keyword>
<comment type="cofactor">
    <cofactor evidence="1 20">
        <name>[4Fe-4S] cluster</name>
        <dbReference type="ChEBI" id="CHEBI:49883"/>
    </cofactor>
</comment>
<dbReference type="Pfam" id="PF00136">
    <property type="entry name" value="DNA_pol_B"/>
    <property type="match status" value="1"/>
</dbReference>
<name>A0A5K1U968_ENTHI</name>
<dbReference type="InterPro" id="IPR006172">
    <property type="entry name" value="DNA-dir_DNA_pol_B"/>
</dbReference>
<dbReference type="GO" id="GO:0003887">
    <property type="term" value="F:DNA-directed DNA polymerase activity"/>
    <property type="evidence" value="ECO:0007669"/>
    <property type="project" value="UniProtKB-KW"/>
</dbReference>
<evidence type="ECO:0000313" key="25">
    <source>
        <dbReference type="Proteomes" id="UP000078387"/>
    </source>
</evidence>
<evidence type="ECO:0000256" key="15">
    <source>
        <dbReference type="ARBA" id="ARBA00023004"/>
    </source>
</evidence>
<dbReference type="SMART" id="SM00486">
    <property type="entry name" value="POLBc"/>
    <property type="match status" value="1"/>
</dbReference>
<dbReference type="Gene3D" id="3.30.342.10">
    <property type="entry name" value="DNA Polymerase, chain B, domain 1"/>
    <property type="match status" value="1"/>
</dbReference>
<evidence type="ECO:0000256" key="7">
    <source>
        <dbReference type="ARBA" id="ARBA00022705"/>
    </source>
</evidence>
<dbReference type="VEuPathDB" id="AmoebaDB:EHI5A_054510"/>
<keyword evidence="10 20" id="KW-0863">Zinc-finger</keyword>
<keyword evidence="9 20" id="KW-0479">Metal-binding</keyword>
<comment type="similarity">
    <text evidence="3 20">Belongs to the DNA polymerase type-B family.</text>
</comment>
<dbReference type="GO" id="GO:0008270">
    <property type="term" value="F:zinc ion binding"/>
    <property type="evidence" value="ECO:0007669"/>
    <property type="project" value="UniProtKB-KW"/>
</dbReference>
<dbReference type="GO" id="GO:0000166">
    <property type="term" value="F:nucleotide binding"/>
    <property type="evidence" value="ECO:0007669"/>
    <property type="project" value="InterPro"/>
</dbReference>
<evidence type="ECO:0000256" key="12">
    <source>
        <dbReference type="ARBA" id="ARBA00022833"/>
    </source>
</evidence>
<reference evidence="24 25" key="1">
    <citation type="submission" date="2016-05" db="EMBL/GenBank/DDBJ databases">
        <title>First whole genome sequencing of Entamoeba histolytica HM1:IMSS-clone-6.</title>
        <authorList>
            <person name="Mukherjee Avik.K."/>
            <person name="Izumyama S."/>
            <person name="Nakada-Tsukui K."/>
            <person name="Nozaki T."/>
        </authorList>
    </citation>
    <scope>NUCLEOTIDE SEQUENCE [LARGE SCALE GENOMIC DNA]</scope>
    <source>
        <strain evidence="24 25">HM1:IMSS clone 6</strain>
    </source>
</reference>
<protein>
    <recommendedName>
        <fullName evidence="20">DNA polymerase</fullName>
        <ecNumber evidence="20">2.7.7.7</ecNumber>
    </recommendedName>
</protein>
<dbReference type="VEuPathDB" id="AmoebaDB:KM1_066210"/>
<dbReference type="GO" id="GO:0003677">
    <property type="term" value="F:DNA binding"/>
    <property type="evidence" value="ECO:0007669"/>
    <property type="project" value="UniProtKB-KW"/>
</dbReference>
<dbReference type="InterPro" id="IPR012337">
    <property type="entry name" value="RNaseH-like_sf"/>
</dbReference>
<keyword evidence="15 20" id="KW-0408">Iron</keyword>
<evidence type="ECO:0000256" key="11">
    <source>
        <dbReference type="ARBA" id="ARBA00022801"/>
    </source>
</evidence>
<dbReference type="GO" id="GO:0045004">
    <property type="term" value="P:DNA replication proofreading"/>
    <property type="evidence" value="ECO:0007669"/>
    <property type="project" value="TreeGrafter"/>
</dbReference>
<dbReference type="InterPro" id="IPR050240">
    <property type="entry name" value="DNA_pol_type-B"/>
</dbReference>
<dbReference type="GO" id="GO:0006287">
    <property type="term" value="P:base-excision repair, gap-filling"/>
    <property type="evidence" value="ECO:0007669"/>
    <property type="project" value="TreeGrafter"/>
</dbReference>
<evidence type="ECO:0000259" key="22">
    <source>
        <dbReference type="Pfam" id="PF03104"/>
    </source>
</evidence>
<dbReference type="VEuPathDB" id="AmoebaDB:EHI_006690"/>
<evidence type="ECO:0000256" key="4">
    <source>
        <dbReference type="ARBA" id="ARBA00022485"/>
    </source>
</evidence>
<evidence type="ECO:0000256" key="6">
    <source>
        <dbReference type="ARBA" id="ARBA00022695"/>
    </source>
</evidence>
<keyword evidence="17 20" id="KW-0238">DNA-binding</keyword>
<keyword evidence="5 20" id="KW-0808">Transferase</keyword>
<evidence type="ECO:0000313" key="24">
    <source>
        <dbReference type="EMBL" id="GAT94628.1"/>
    </source>
</evidence>
<feature type="domain" description="DNA-directed DNA polymerase family B exonuclease" evidence="22">
    <location>
        <begin position="186"/>
        <end position="424"/>
    </location>
</feature>
<dbReference type="SUPFAM" id="SSF53098">
    <property type="entry name" value="Ribonuclease H-like"/>
    <property type="match status" value="1"/>
</dbReference>
<comment type="catalytic activity">
    <reaction evidence="19 20">
        <text>DNA(n) + a 2'-deoxyribonucleoside 5'-triphosphate = DNA(n+1) + diphosphate</text>
        <dbReference type="Rhea" id="RHEA:22508"/>
        <dbReference type="Rhea" id="RHEA-COMP:17339"/>
        <dbReference type="Rhea" id="RHEA-COMP:17340"/>
        <dbReference type="ChEBI" id="CHEBI:33019"/>
        <dbReference type="ChEBI" id="CHEBI:61560"/>
        <dbReference type="ChEBI" id="CHEBI:173112"/>
        <dbReference type="EC" id="2.7.7.7"/>
    </reaction>
</comment>
<dbReference type="PANTHER" id="PTHR10322">
    <property type="entry name" value="DNA POLYMERASE CATALYTIC SUBUNIT"/>
    <property type="match status" value="1"/>
</dbReference>
<evidence type="ECO:0000256" key="9">
    <source>
        <dbReference type="ARBA" id="ARBA00022723"/>
    </source>
</evidence>
<dbReference type="InterPro" id="IPR043502">
    <property type="entry name" value="DNA/RNA_pol_sf"/>
</dbReference>
<keyword evidence="14 20" id="KW-0239">DNA-directed DNA polymerase</keyword>
<dbReference type="EC" id="2.7.7.7" evidence="20"/>
<dbReference type="InterPro" id="IPR036397">
    <property type="entry name" value="RNaseH_sf"/>
</dbReference>
<dbReference type="InterPro" id="IPR042087">
    <property type="entry name" value="DNA_pol_B_thumb"/>
</dbReference>
<dbReference type="Proteomes" id="UP000078387">
    <property type="component" value="Unassembled WGS sequence"/>
</dbReference>
<dbReference type="Gene3D" id="3.90.1600.10">
    <property type="entry name" value="Palm domain of DNA polymerase"/>
    <property type="match status" value="1"/>
</dbReference>
<dbReference type="CDD" id="cd05777">
    <property type="entry name" value="DNA_polB_delta_exo"/>
    <property type="match status" value="1"/>
</dbReference>
<keyword evidence="13" id="KW-0269">Exonuclease</keyword>
<evidence type="ECO:0000256" key="10">
    <source>
        <dbReference type="ARBA" id="ARBA00022771"/>
    </source>
</evidence>
<dbReference type="Gene3D" id="1.10.287.690">
    <property type="entry name" value="Helix hairpin bin"/>
    <property type="match status" value="1"/>
</dbReference>
<dbReference type="Gene3D" id="3.30.420.10">
    <property type="entry name" value="Ribonuclease H-like superfamily/Ribonuclease H"/>
    <property type="match status" value="1"/>
</dbReference>
<evidence type="ECO:0000256" key="18">
    <source>
        <dbReference type="ARBA" id="ARBA00023242"/>
    </source>
</evidence>
<evidence type="ECO:0000256" key="20">
    <source>
        <dbReference type="RuleBase" id="RU000442"/>
    </source>
</evidence>
<dbReference type="GO" id="GO:0043625">
    <property type="term" value="C:delta DNA polymerase complex"/>
    <property type="evidence" value="ECO:0007669"/>
    <property type="project" value="TreeGrafter"/>
</dbReference>
<evidence type="ECO:0000256" key="2">
    <source>
        <dbReference type="ARBA" id="ARBA00004123"/>
    </source>
</evidence>
<dbReference type="Pfam" id="PF03104">
    <property type="entry name" value="DNA_pol_B_exo1"/>
    <property type="match status" value="1"/>
</dbReference>
<dbReference type="EMBL" id="BDEQ01000001">
    <property type="protein sequence ID" value="GAT94628.1"/>
    <property type="molecule type" value="Genomic_DNA"/>
</dbReference>
<dbReference type="PROSITE" id="PS00116">
    <property type="entry name" value="DNA_POLYMERASE_B"/>
    <property type="match status" value="1"/>
</dbReference>
<dbReference type="InterPro" id="IPR017964">
    <property type="entry name" value="DNA-dir_DNA_pol_B_CS"/>
</dbReference>
<dbReference type="VEuPathDB" id="AmoebaDB:EHI7A_031350"/>
<accession>A0A5K1U968</accession>
<dbReference type="PANTHER" id="PTHR10322:SF23">
    <property type="entry name" value="DNA POLYMERASE DELTA CATALYTIC SUBUNIT"/>
    <property type="match status" value="1"/>
</dbReference>
<dbReference type="Gene3D" id="1.10.132.60">
    <property type="entry name" value="DNA polymerase family B, C-terminal domain"/>
    <property type="match status" value="1"/>
</dbReference>
<dbReference type="InterPro" id="IPR023211">
    <property type="entry name" value="DNA_pol_palm_dom_sf"/>
</dbReference>
<sequence>MKRVIINPKGNDKVIGYDKRLDEIKKVPQREYDPEKDDIEFLQFDIDYINRIVEKEYRIEEDPLSEGYNEPVLYLYGTTNEGDSVLAMVHGYKPYFYISVEKEYTQQELDELKMKCNQQLHSEVKATGDFEQYILNMENIKNHHSLMNYNFEKEVFFIKITLRLPKYVPLLRHILQETQRVNNRHYQTYEADLLFVLRFMVDSGLVGCSWVKVPAKRYVLVKDEANKISRCQHEIHLDVKDLLNLGCDNEYTKTAPLRILSFDIECAGRKGSFPVPELDPVIQIANYVVEFGRPDVVTKNVFVLKGCSPIPGAIIYDYDTEEELLKGWSDFINAIDVDIFTGYNIMNFDFKYLLERAKVLKVKDFSSFSKLKSSHVSIRQSTFQSKAVGVRESNELINLEGRIPFDMFQVIQHDYKLRSYTLNFVSSNFLGDQKEEVHYADITTLHEGSMDDRNRIAVYCLKDTYLPIKLLEKLMSLVNGFEMCRVTGIPLSYLLPRGQQVKVITQLYRHANAKNLFIPFFQRTKTNGDKYVGATVINPIKGFYKVPISTLDFSSLYPSIMISHNLCYSTLIDGIKTRKDIPSIEFLKTSESEEDRKLYDQIMKKLKDKQLNVEDVELSPNGDLFVKSSKRKGILPEILENLLAARKQAKKDMAAATDPFKITVLNGRQLALKVSANSVYGFTGAQIGKLPCMQIASSVTSYGRTMIELTKTTVEEKYSKKNGFPWDAQVVYGDTDSVMVKFGTSDLAEAIRLGKEAAVFVTTKFPRPINLEFEKVFFPYLLISKKRYAGLYFNRADKWDHVDTKGIETVRRDNCLLVKYVIENVLNKILLDSDVEGAISFVKNMISDLLQNKLDLSMLIISKTLSKEDYAGKQAHVELVKRIRERDKTTTINTGDRIPYVIIKSTKDAKAYEKAEDPLYVLENNIPIDFDYYIENQLKKPLTRIFKPILGEKVSEIFEGKHTRFVVNITPTANTGIMKFAKVTKRCAECHAVLKQNEGTICRNCHEKTGEIYARKLVDVQKSENAYHRIMTQCQECMQSHHREIICANKDCPIFYMRVKVQHSINQQREMIENFEW</sequence>
<dbReference type="SUPFAM" id="SSF56672">
    <property type="entry name" value="DNA/RNA polymerases"/>
    <property type="match status" value="1"/>
</dbReference>
<dbReference type="NCBIfam" id="TIGR00592">
    <property type="entry name" value="pol2"/>
    <property type="match status" value="1"/>
</dbReference>
<evidence type="ECO:0000256" key="3">
    <source>
        <dbReference type="ARBA" id="ARBA00005755"/>
    </source>
</evidence>
<keyword evidence="16 20" id="KW-0411">Iron-sulfur</keyword>
<evidence type="ECO:0000259" key="21">
    <source>
        <dbReference type="Pfam" id="PF00136"/>
    </source>
</evidence>
<dbReference type="OMA" id="CNNCRPR"/>
<dbReference type="GO" id="GO:0006297">
    <property type="term" value="P:nucleotide-excision repair, DNA gap filling"/>
    <property type="evidence" value="ECO:0007669"/>
    <property type="project" value="TreeGrafter"/>
</dbReference>
<feature type="domain" description="C4-type zinc-finger of DNA polymerase delta" evidence="23">
    <location>
        <begin position="987"/>
        <end position="1058"/>
    </location>
</feature>
<proteinExistence type="inferred from homology"/>
<keyword evidence="4 20" id="KW-0004">4Fe-4S</keyword>
<dbReference type="FunFam" id="3.30.420.10:FF:000004">
    <property type="entry name" value="DNA polymerase"/>
    <property type="match status" value="1"/>
</dbReference>
<dbReference type="FunFam" id="3.30.342.10:FF:000024">
    <property type="entry name" value="DNA polymerase"/>
    <property type="match status" value="1"/>
</dbReference>
<evidence type="ECO:0000256" key="19">
    <source>
        <dbReference type="ARBA" id="ARBA00049244"/>
    </source>
</evidence>
<dbReference type="InterPro" id="IPR006133">
    <property type="entry name" value="DNA-dir_DNA_pol_B_exonuc"/>
</dbReference>
<evidence type="ECO:0000256" key="13">
    <source>
        <dbReference type="ARBA" id="ARBA00022839"/>
    </source>
</evidence>
<dbReference type="GO" id="GO:0008296">
    <property type="term" value="F:3'-5'-DNA exonuclease activity"/>
    <property type="evidence" value="ECO:0007669"/>
    <property type="project" value="TreeGrafter"/>
</dbReference>
<evidence type="ECO:0000256" key="1">
    <source>
        <dbReference type="ARBA" id="ARBA00001966"/>
    </source>
</evidence>
<dbReference type="Pfam" id="PF14260">
    <property type="entry name" value="zf-C4pol"/>
    <property type="match status" value="1"/>
</dbReference>
<evidence type="ECO:0000256" key="16">
    <source>
        <dbReference type="ARBA" id="ARBA00023014"/>
    </source>
</evidence>
<comment type="subcellular location">
    <subcellularLocation>
        <location evidence="2 20">Nucleus</location>
    </subcellularLocation>
</comment>
<dbReference type="InterPro" id="IPR025687">
    <property type="entry name" value="Znf-C4pol"/>
</dbReference>
<evidence type="ECO:0000256" key="5">
    <source>
        <dbReference type="ARBA" id="ARBA00022679"/>
    </source>
</evidence>
<feature type="domain" description="DNA-directed DNA polymerase family B multifunctional" evidence="21">
    <location>
        <begin position="489"/>
        <end position="949"/>
    </location>
</feature>
<keyword evidence="12 20" id="KW-0862">Zinc</keyword>
<dbReference type="FunFam" id="1.10.287.690:FF:000001">
    <property type="entry name" value="DNA polymerase"/>
    <property type="match status" value="1"/>
</dbReference>
<dbReference type="SMR" id="A0A5K1U968"/>
<keyword evidence="8" id="KW-0540">Nuclease</keyword>
<comment type="caution">
    <text evidence="24">The sequence shown here is derived from an EMBL/GenBank/DDBJ whole genome shotgun (WGS) entry which is preliminary data.</text>
</comment>
<organism evidence="24 25">
    <name type="scientific">Entamoeba histolytica</name>
    <dbReference type="NCBI Taxonomy" id="5759"/>
    <lineage>
        <taxon>Eukaryota</taxon>
        <taxon>Amoebozoa</taxon>
        <taxon>Evosea</taxon>
        <taxon>Archamoebae</taxon>
        <taxon>Mastigamoebida</taxon>
        <taxon>Entamoebidae</taxon>
        <taxon>Entamoeba</taxon>
    </lineage>
</organism>